<keyword evidence="3" id="KW-1185">Reference proteome</keyword>
<dbReference type="EMBL" id="KQ976940">
    <property type="protein sequence ID" value="KYN06951.1"/>
    <property type="molecule type" value="Genomic_DNA"/>
</dbReference>
<dbReference type="Gene3D" id="3.30.830.10">
    <property type="entry name" value="Metalloenzyme, LuxS/M16 peptidase-like"/>
    <property type="match status" value="1"/>
</dbReference>
<feature type="compositionally biased region" description="Basic and acidic residues" evidence="1">
    <location>
        <begin position="204"/>
        <end position="231"/>
    </location>
</feature>
<proteinExistence type="predicted"/>
<feature type="non-terminal residue" evidence="2">
    <location>
        <position position="1"/>
    </location>
</feature>
<name>A0A151INC0_9HYME</name>
<evidence type="ECO:0000313" key="2">
    <source>
        <dbReference type="EMBL" id="KYN06951.1"/>
    </source>
</evidence>
<evidence type="ECO:0000256" key="1">
    <source>
        <dbReference type="SAM" id="MobiDB-lite"/>
    </source>
</evidence>
<evidence type="ECO:0000313" key="3">
    <source>
        <dbReference type="Proteomes" id="UP000078542"/>
    </source>
</evidence>
<evidence type="ECO:0008006" key="4">
    <source>
        <dbReference type="Google" id="ProtNLM"/>
    </source>
</evidence>
<accession>A0A151INC0</accession>
<reference evidence="2 3" key="1">
    <citation type="submission" date="2016-03" db="EMBL/GenBank/DDBJ databases">
        <title>Cyphomyrmex costatus WGS genome.</title>
        <authorList>
            <person name="Nygaard S."/>
            <person name="Hu H."/>
            <person name="Boomsma J."/>
            <person name="Zhang G."/>
        </authorList>
    </citation>
    <scope>NUCLEOTIDE SEQUENCE [LARGE SCALE GENOMIC DNA]</scope>
    <source>
        <strain evidence="2">MS0001</strain>
        <tissue evidence="2">Whole body</tissue>
    </source>
</reference>
<sequence>YIYKNLFQLIMEPLLTQQLTKVFKERLVCCCYVDNDWKMNGVIGFCISTINSACINNYIGMQMNETVQQFIKSFDNNLTKLTEKELNNFKEKLTDKTKLDDNFDETVEKHWIEVIKSEYLFKIFVSVEENEIVVDNLDAARSHTYLSATCVHGECTDDPYAWVQRRNRAHSRWPLSQKGLGNARTLRGVGGLFFPSPPPPPPRLECKKTVQKERERGNGRNNKDRTNRLQY</sequence>
<protein>
    <recommendedName>
        <fullName evidence="4">Nardilysin</fullName>
    </recommendedName>
</protein>
<dbReference type="AlphaFoldDB" id="A0A151INC0"/>
<feature type="region of interest" description="Disordered" evidence="1">
    <location>
        <begin position="189"/>
        <end position="231"/>
    </location>
</feature>
<dbReference type="Proteomes" id="UP000078542">
    <property type="component" value="Unassembled WGS sequence"/>
</dbReference>
<organism evidence="2 3">
    <name type="scientific">Cyphomyrmex costatus</name>
    <dbReference type="NCBI Taxonomy" id="456900"/>
    <lineage>
        <taxon>Eukaryota</taxon>
        <taxon>Metazoa</taxon>
        <taxon>Ecdysozoa</taxon>
        <taxon>Arthropoda</taxon>
        <taxon>Hexapoda</taxon>
        <taxon>Insecta</taxon>
        <taxon>Pterygota</taxon>
        <taxon>Neoptera</taxon>
        <taxon>Endopterygota</taxon>
        <taxon>Hymenoptera</taxon>
        <taxon>Apocrita</taxon>
        <taxon>Aculeata</taxon>
        <taxon>Formicoidea</taxon>
        <taxon>Formicidae</taxon>
        <taxon>Myrmicinae</taxon>
        <taxon>Cyphomyrmex</taxon>
    </lineage>
</organism>
<gene>
    <name evidence="2" type="ORF">ALC62_02073</name>
</gene>